<dbReference type="InterPro" id="IPR011009">
    <property type="entry name" value="Kinase-like_dom_sf"/>
</dbReference>
<keyword evidence="3" id="KW-1185">Reference proteome</keyword>
<keyword evidence="2" id="KW-0808">Transferase</keyword>
<gene>
    <name evidence="2" type="ORF">C2G38_2223372</name>
</gene>
<dbReference type="PANTHER" id="PTHR44329">
    <property type="entry name" value="SERINE/THREONINE-PROTEIN KINASE TNNI3K-RELATED"/>
    <property type="match status" value="1"/>
</dbReference>
<dbReference type="Gene3D" id="1.10.510.10">
    <property type="entry name" value="Transferase(Phosphotransferase) domain 1"/>
    <property type="match status" value="1"/>
</dbReference>
<reference evidence="2 3" key="1">
    <citation type="submission" date="2018-06" db="EMBL/GenBank/DDBJ databases">
        <title>Comparative genomics reveals the genomic features of Rhizophagus irregularis, R. cerebriforme, R. diaphanum and Gigaspora rosea, and their symbiotic lifestyle signature.</title>
        <authorList>
            <person name="Morin E."/>
            <person name="San Clemente H."/>
            <person name="Chen E.C.H."/>
            <person name="De La Providencia I."/>
            <person name="Hainaut M."/>
            <person name="Kuo A."/>
            <person name="Kohler A."/>
            <person name="Murat C."/>
            <person name="Tang N."/>
            <person name="Roy S."/>
            <person name="Loubradou J."/>
            <person name="Henrissat B."/>
            <person name="Grigoriev I.V."/>
            <person name="Corradi N."/>
            <person name="Roux C."/>
            <person name="Martin F.M."/>
        </authorList>
    </citation>
    <scope>NUCLEOTIDE SEQUENCE [LARGE SCALE GENOMIC DNA]</scope>
    <source>
        <strain evidence="2 3">DAOM 194757</strain>
    </source>
</reference>
<dbReference type="EMBL" id="QKWP01002262">
    <property type="protein sequence ID" value="RIB04059.1"/>
    <property type="molecule type" value="Genomic_DNA"/>
</dbReference>
<dbReference type="OrthoDB" id="4119972at2759"/>
<dbReference type="Pfam" id="PF07714">
    <property type="entry name" value="PK_Tyr_Ser-Thr"/>
    <property type="match status" value="1"/>
</dbReference>
<comment type="caution">
    <text evidence="2">The sequence shown here is derived from an EMBL/GenBank/DDBJ whole genome shotgun (WGS) entry which is preliminary data.</text>
</comment>
<protein>
    <submittedName>
        <fullName evidence="2">Kinase-like domain-containing protein</fullName>
    </submittedName>
</protein>
<dbReference type="PROSITE" id="PS50011">
    <property type="entry name" value="PROTEIN_KINASE_DOM"/>
    <property type="match status" value="1"/>
</dbReference>
<dbReference type="InterPro" id="IPR001245">
    <property type="entry name" value="Ser-Thr/Tyr_kinase_cat_dom"/>
</dbReference>
<evidence type="ECO:0000313" key="3">
    <source>
        <dbReference type="Proteomes" id="UP000266673"/>
    </source>
</evidence>
<dbReference type="Proteomes" id="UP000266673">
    <property type="component" value="Unassembled WGS sequence"/>
</dbReference>
<dbReference type="InterPro" id="IPR000719">
    <property type="entry name" value="Prot_kinase_dom"/>
</dbReference>
<dbReference type="AlphaFoldDB" id="A0A397U5M4"/>
<keyword evidence="2" id="KW-0418">Kinase</keyword>
<dbReference type="STRING" id="44941.A0A397U5M4"/>
<dbReference type="GO" id="GO:0004674">
    <property type="term" value="F:protein serine/threonine kinase activity"/>
    <property type="evidence" value="ECO:0007669"/>
    <property type="project" value="TreeGrafter"/>
</dbReference>
<feature type="domain" description="Protein kinase" evidence="1">
    <location>
        <begin position="1"/>
        <end position="210"/>
    </location>
</feature>
<dbReference type="PIRSF" id="PIRSF000654">
    <property type="entry name" value="Integrin-linked_kinase"/>
    <property type="match status" value="1"/>
</dbReference>
<accession>A0A397U5M4</accession>
<dbReference type="InterPro" id="IPR051681">
    <property type="entry name" value="Ser/Thr_Kinases-Pseudokinases"/>
</dbReference>
<evidence type="ECO:0000259" key="1">
    <source>
        <dbReference type="PROSITE" id="PS50011"/>
    </source>
</evidence>
<sequence>MVSGELQILQEVSFHPNITELYGITRDSNMNYYLILQRADYNLREYLRTNFSQLQWDDKLNIAENIACGLKFLHDNNIIHRDLHTKNILVFKGKVMIADFGHSLYEASEELDINYYGVPAFVEPRFLNDQSYKLDKKSDIFSLGVILWEVSSGQIPFKSAQDIEIIHRMLLGGRETPVEGTPQKYVELYKQCWDQDPENRPNSNSAHKILENFKELRFS</sequence>
<dbReference type="PRINTS" id="PR00109">
    <property type="entry name" value="TYRKINASE"/>
</dbReference>
<dbReference type="GO" id="GO:0005524">
    <property type="term" value="F:ATP binding"/>
    <property type="evidence" value="ECO:0007669"/>
    <property type="project" value="InterPro"/>
</dbReference>
<organism evidence="2 3">
    <name type="scientific">Gigaspora rosea</name>
    <dbReference type="NCBI Taxonomy" id="44941"/>
    <lineage>
        <taxon>Eukaryota</taxon>
        <taxon>Fungi</taxon>
        <taxon>Fungi incertae sedis</taxon>
        <taxon>Mucoromycota</taxon>
        <taxon>Glomeromycotina</taxon>
        <taxon>Glomeromycetes</taxon>
        <taxon>Diversisporales</taxon>
        <taxon>Gigasporaceae</taxon>
        <taxon>Gigaspora</taxon>
    </lineage>
</organism>
<name>A0A397U5M4_9GLOM</name>
<dbReference type="SUPFAM" id="SSF56112">
    <property type="entry name" value="Protein kinase-like (PK-like)"/>
    <property type="match status" value="1"/>
</dbReference>
<evidence type="ECO:0000313" key="2">
    <source>
        <dbReference type="EMBL" id="RIB04059.1"/>
    </source>
</evidence>
<proteinExistence type="predicted"/>